<reference evidence="2" key="2">
    <citation type="submission" date="2023-05" db="EMBL/GenBank/DDBJ databases">
        <authorList>
            <consortium name="Lawrence Berkeley National Laboratory"/>
            <person name="Steindorff A."/>
            <person name="Hensen N."/>
            <person name="Bonometti L."/>
            <person name="Westerberg I."/>
            <person name="Brannstrom I.O."/>
            <person name="Guillou S."/>
            <person name="Cros-Aarteil S."/>
            <person name="Calhoun S."/>
            <person name="Haridas S."/>
            <person name="Kuo A."/>
            <person name="Mondo S."/>
            <person name="Pangilinan J."/>
            <person name="Riley R."/>
            <person name="Labutti K."/>
            <person name="Andreopoulos B."/>
            <person name="Lipzen A."/>
            <person name="Chen C."/>
            <person name="Yanf M."/>
            <person name="Daum C."/>
            <person name="Ng V."/>
            <person name="Clum A."/>
            <person name="Ohm R."/>
            <person name="Martin F."/>
            <person name="Silar P."/>
            <person name="Natvig D."/>
            <person name="Lalanne C."/>
            <person name="Gautier V."/>
            <person name="Ament-Velasquez S.L."/>
            <person name="Kruys A."/>
            <person name="Hutchinson M.I."/>
            <person name="Powell A.J."/>
            <person name="Barry K."/>
            <person name="Miller A.N."/>
            <person name="Grigoriev I.V."/>
            <person name="Debuchy R."/>
            <person name="Gladieux P."/>
            <person name="Thoren M.H."/>
            <person name="Johannesson H."/>
        </authorList>
    </citation>
    <scope>NUCLEOTIDE SEQUENCE</scope>
    <source>
        <strain evidence="2">CBS 538.74</strain>
    </source>
</reference>
<evidence type="ECO:0000313" key="2">
    <source>
        <dbReference type="EMBL" id="KAK4152341.1"/>
    </source>
</evidence>
<sequence>MKTKKQRHRRQKVKRPTPESAKPAPASVPAPAPDPDPDFAKSPAESPPRRKDASESGNSMSFARRTAHQDRKLKSRVRGLEKRLARFEQCERHLFEQLNAARTQIGELNSAMHYLLSAVPHNGRYVDKDLVTRWLTGSDPTGNEEVRKAALVATTDFLIHTIPLHLAFAMLPTAEDNPDYLLGQPKQGKIGKEHLEECLKWVVNGQPEREVEIHTLMFLYNGFRGLTSSHVSFRPMHCSQRELPTRGGEALGALFCILDALKGRIGLVPLHTRTGGSSSPCFDSTELITPLPTRTIPNGTRYYDRVEVTHESAKSADVGIGSGNLLPVDLRANFKWEVRETFAADYSAKIVCMPATVRDGGYQDDAVTWTFVENPKKMQGIPTLLQTAVVASGMLGDALDMHLLSAAARALCEALDDEEHSSSAASCRRVVRKYKLALDSFASSELAHRAGQRLHGPRSGSEGCGGFAGRVSAPAHITWCLLCTTCLRTLGGIVAPKS</sequence>
<dbReference type="AlphaFoldDB" id="A0AAN6VLC1"/>
<dbReference type="EMBL" id="MU856978">
    <property type="protein sequence ID" value="KAK4152341.1"/>
    <property type="molecule type" value="Genomic_DNA"/>
</dbReference>
<feature type="region of interest" description="Disordered" evidence="1">
    <location>
        <begin position="1"/>
        <end position="75"/>
    </location>
</feature>
<accession>A0AAN6VLC1</accession>
<proteinExistence type="predicted"/>
<keyword evidence="3" id="KW-1185">Reference proteome</keyword>
<name>A0AAN6VLC1_9PEZI</name>
<evidence type="ECO:0000256" key="1">
    <source>
        <dbReference type="SAM" id="MobiDB-lite"/>
    </source>
</evidence>
<evidence type="ECO:0000313" key="3">
    <source>
        <dbReference type="Proteomes" id="UP001302745"/>
    </source>
</evidence>
<gene>
    <name evidence="2" type="ORF">C8A00DRAFT_34983</name>
</gene>
<dbReference type="Proteomes" id="UP001302745">
    <property type="component" value="Unassembled WGS sequence"/>
</dbReference>
<reference evidence="2" key="1">
    <citation type="journal article" date="2023" name="Mol. Phylogenet. Evol.">
        <title>Genome-scale phylogeny and comparative genomics of the fungal order Sordariales.</title>
        <authorList>
            <person name="Hensen N."/>
            <person name="Bonometti L."/>
            <person name="Westerberg I."/>
            <person name="Brannstrom I.O."/>
            <person name="Guillou S."/>
            <person name="Cros-Aarteil S."/>
            <person name="Calhoun S."/>
            <person name="Haridas S."/>
            <person name="Kuo A."/>
            <person name="Mondo S."/>
            <person name="Pangilinan J."/>
            <person name="Riley R."/>
            <person name="LaButti K."/>
            <person name="Andreopoulos B."/>
            <person name="Lipzen A."/>
            <person name="Chen C."/>
            <person name="Yan M."/>
            <person name="Daum C."/>
            <person name="Ng V."/>
            <person name="Clum A."/>
            <person name="Steindorff A."/>
            <person name="Ohm R.A."/>
            <person name="Martin F."/>
            <person name="Silar P."/>
            <person name="Natvig D.O."/>
            <person name="Lalanne C."/>
            <person name="Gautier V."/>
            <person name="Ament-Velasquez S.L."/>
            <person name="Kruys A."/>
            <person name="Hutchinson M.I."/>
            <person name="Powell A.J."/>
            <person name="Barry K."/>
            <person name="Miller A.N."/>
            <person name="Grigoriev I.V."/>
            <person name="Debuchy R."/>
            <person name="Gladieux P."/>
            <person name="Hiltunen Thoren M."/>
            <person name="Johannesson H."/>
        </authorList>
    </citation>
    <scope>NUCLEOTIDE SEQUENCE</scope>
    <source>
        <strain evidence="2">CBS 538.74</strain>
    </source>
</reference>
<organism evidence="2 3">
    <name type="scientific">Chaetomidium leptoderma</name>
    <dbReference type="NCBI Taxonomy" id="669021"/>
    <lineage>
        <taxon>Eukaryota</taxon>
        <taxon>Fungi</taxon>
        <taxon>Dikarya</taxon>
        <taxon>Ascomycota</taxon>
        <taxon>Pezizomycotina</taxon>
        <taxon>Sordariomycetes</taxon>
        <taxon>Sordariomycetidae</taxon>
        <taxon>Sordariales</taxon>
        <taxon>Chaetomiaceae</taxon>
        <taxon>Chaetomidium</taxon>
    </lineage>
</organism>
<feature type="compositionally biased region" description="Basic residues" evidence="1">
    <location>
        <begin position="1"/>
        <end position="15"/>
    </location>
</feature>
<protein>
    <submittedName>
        <fullName evidence="2">Uncharacterized protein</fullName>
    </submittedName>
</protein>
<comment type="caution">
    <text evidence="2">The sequence shown here is derived from an EMBL/GenBank/DDBJ whole genome shotgun (WGS) entry which is preliminary data.</text>
</comment>